<dbReference type="EMBL" id="ML178817">
    <property type="protein sequence ID" value="TFL05301.1"/>
    <property type="molecule type" value="Genomic_DNA"/>
</dbReference>
<evidence type="ECO:0000313" key="6">
    <source>
        <dbReference type="EMBL" id="TFL05301.1"/>
    </source>
</evidence>
<keyword evidence="5" id="KW-0472">Membrane</keyword>
<feature type="region of interest" description="Disordered" evidence="4">
    <location>
        <begin position="1"/>
        <end position="81"/>
    </location>
</feature>
<keyword evidence="3" id="KW-0119">Carbohydrate metabolism</keyword>
<protein>
    <recommendedName>
        <fullName evidence="8">GDP-fucose protein O-fucosyltransferase-domain-containing protein</fullName>
    </recommendedName>
</protein>
<keyword evidence="2" id="KW-0294">Fucose metabolism</keyword>
<organism evidence="6 7">
    <name type="scientific">Pterulicium gracile</name>
    <dbReference type="NCBI Taxonomy" id="1884261"/>
    <lineage>
        <taxon>Eukaryota</taxon>
        <taxon>Fungi</taxon>
        <taxon>Dikarya</taxon>
        <taxon>Basidiomycota</taxon>
        <taxon>Agaricomycotina</taxon>
        <taxon>Agaricomycetes</taxon>
        <taxon>Agaricomycetidae</taxon>
        <taxon>Agaricales</taxon>
        <taxon>Pleurotineae</taxon>
        <taxon>Pterulaceae</taxon>
        <taxon>Pterulicium</taxon>
    </lineage>
</organism>
<feature type="transmembrane region" description="Helical" evidence="5">
    <location>
        <begin position="111"/>
        <end position="131"/>
    </location>
</feature>
<proteinExistence type="predicted"/>
<dbReference type="InterPro" id="IPR019378">
    <property type="entry name" value="GDP-Fuc_O-FucTrfase"/>
</dbReference>
<dbReference type="GO" id="GO:0006004">
    <property type="term" value="P:fucose metabolic process"/>
    <property type="evidence" value="ECO:0007669"/>
    <property type="project" value="UniProtKB-KW"/>
</dbReference>
<evidence type="ECO:0000313" key="7">
    <source>
        <dbReference type="Proteomes" id="UP000305067"/>
    </source>
</evidence>
<evidence type="ECO:0000256" key="1">
    <source>
        <dbReference type="ARBA" id="ARBA00022679"/>
    </source>
</evidence>
<accession>A0A5C3QXM2</accession>
<dbReference type="AlphaFoldDB" id="A0A5C3QXM2"/>
<keyword evidence="5" id="KW-0812">Transmembrane</keyword>
<keyword evidence="7" id="KW-1185">Reference proteome</keyword>
<evidence type="ECO:0000256" key="5">
    <source>
        <dbReference type="SAM" id="Phobius"/>
    </source>
</evidence>
<dbReference type="CDD" id="cd11296">
    <property type="entry name" value="O-FucT_like"/>
    <property type="match status" value="1"/>
</dbReference>
<evidence type="ECO:0008006" key="8">
    <source>
        <dbReference type="Google" id="ProtNLM"/>
    </source>
</evidence>
<keyword evidence="5" id="KW-1133">Transmembrane helix</keyword>
<dbReference type="Proteomes" id="UP000305067">
    <property type="component" value="Unassembled WGS sequence"/>
</dbReference>
<evidence type="ECO:0000256" key="2">
    <source>
        <dbReference type="ARBA" id="ARBA00023253"/>
    </source>
</evidence>
<dbReference type="STRING" id="1884261.A0A5C3QXM2"/>
<evidence type="ECO:0000256" key="4">
    <source>
        <dbReference type="SAM" id="MobiDB-lite"/>
    </source>
</evidence>
<dbReference type="GO" id="GO:0016740">
    <property type="term" value="F:transferase activity"/>
    <property type="evidence" value="ECO:0007669"/>
    <property type="project" value="UniProtKB-KW"/>
</dbReference>
<dbReference type="Pfam" id="PF10250">
    <property type="entry name" value="O-FucT"/>
    <property type="match status" value="1"/>
</dbReference>
<dbReference type="OrthoDB" id="2559662at2759"/>
<reference evidence="6 7" key="1">
    <citation type="journal article" date="2019" name="Nat. Ecol. Evol.">
        <title>Megaphylogeny resolves global patterns of mushroom evolution.</title>
        <authorList>
            <person name="Varga T."/>
            <person name="Krizsan K."/>
            <person name="Foldi C."/>
            <person name="Dima B."/>
            <person name="Sanchez-Garcia M."/>
            <person name="Sanchez-Ramirez S."/>
            <person name="Szollosi G.J."/>
            <person name="Szarkandi J.G."/>
            <person name="Papp V."/>
            <person name="Albert L."/>
            <person name="Andreopoulos W."/>
            <person name="Angelini C."/>
            <person name="Antonin V."/>
            <person name="Barry K.W."/>
            <person name="Bougher N.L."/>
            <person name="Buchanan P."/>
            <person name="Buyck B."/>
            <person name="Bense V."/>
            <person name="Catcheside P."/>
            <person name="Chovatia M."/>
            <person name="Cooper J."/>
            <person name="Damon W."/>
            <person name="Desjardin D."/>
            <person name="Finy P."/>
            <person name="Geml J."/>
            <person name="Haridas S."/>
            <person name="Hughes K."/>
            <person name="Justo A."/>
            <person name="Karasinski D."/>
            <person name="Kautmanova I."/>
            <person name="Kiss B."/>
            <person name="Kocsube S."/>
            <person name="Kotiranta H."/>
            <person name="LaButti K.M."/>
            <person name="Lechner B.E."/>
            <person name="Liimatainen K."/>
            <person name="Lipzen A."/>
            <person name="Lukacs Z."/>
            <person name="Mihaltcheva S."/>
            <person name="Morgado L.N."/>
            <person name="Niskanen T."/>
            <person name="Noordeloos M.E."/>
            <person name="Ohm R.A."/>
            <person name="Ortiz-Santana B."/>
            <person name="Ovrebo C."/>
            <person name="Racz N."/>
            <person name="Riley R."/>
            <person name="Savchenko A."/>
            <person name="Shiryaev A."/>
            <person name="Soop K."/>
            <person name="Spirin V."/>
            <person name="Szebenyi C."/>
            <person name="Tomsovsky M."/>
            <person name="Tulloss R.E."/>
            <person name="Uehling J."/>
            <person name="Grigoriev I.V."/>
            <person name="Vagvolgyi C."/>
            <person name="Papp T."/>
            <person name="Martin F.M."/>
            <person name="Miettinen O."/>
            <person name="Hibbett D.S."/>
            <person name="Nagy L.G."/>
        </authorList>
    </citation>
    <scope>NUCLEOTIDE SEQUENCE [LARGE SCALE GENOMIC DNA]</scope>
    <source>
        <strain evidence="6 7">CBS 309.79</strain>
    </source>
</reference>
<name>A0A5C3QXM2_9AGAR</name>
<feature type="compositionally biased region" description="Low complexity" evidence="4">
    <location>
        <begin position="34"/>
        <end position="71"/>
    </location>
</feature>
<evidence type="ECO:0000256" key="3">
    <source>
        <dbReference type="ARBA" id="ARBA00023277"/>
    </source>
</evidence>
<keyword evidence="1" id="KW-0808">Transferase</keyword>
<dbReference type="Gene3D" id="3.40.50.11350">
    <property type="match status" value="1"/>
</dbReference>
<sequence>MNFVRSSLRRLQNASDESSHSHPRSRYSGEDYELLSSSEVSGSPASSSPGLPLPNGTIPTSSSPTSSPNTTHGHRRRQPSVNYSGGKLGILAACSRSLALHRLHCFTLKRLLIAALVIPVLLVLGILWSGIPPNYEDVRGFERRLPQHNVTAAREAGTKYLRFPGHLWGHGLNNILQEAILMNYIAYSSQRAYVFEDYIWSQVPFPYTIYDFALRPARIPLNAFISGATAGGEVGGDGPRSVTAEFWEEVCPREARVSLSAFDAPLETSDGETLIKWWVDRLKDIETPCVEVDTTEKQVFDFKIFGSSRLLTLWPGLSTSPILTSFAWSPLVQSAVSRNFALLQPSSLSTFYDLQRPSAPSLPGLLAVHLRRGDYSRHCPRLARQRKIFHALNQFPSYPDRFTPEPMFNDTSISEHDIEDYYIEHCYPSHEQIVLKLRQVRKENPGLKRVYVLTNGWGWWFNGLRDRLLEDGWDDMKGSLEMVLDGEQGWVGMAVDMAIAENADVFVGNGFSSLTSNIMMLRRARGLSDNTNRFL</sequence>
<gene>
    <name evidence="6" type="ORF">BDV98DRAFT_291528</name>
</gene>